<evidence type="ECO:0000259" key="11">
    <source>
        <dbReference type="PROSITE" id="PS51141"/>
    </source>
</evidence>
<evidence type="ECO:0000256" key="6">
    <source>
        <dbReference type="ARBA" id="ARBA00023125"/>
    </source>
</evidence>
<feature type="region of interest" description="Disordered" evidence="10">
    <location>
        <begin position="56"/>
        <end position="89"/>
    </location>
</feature>
<dbReference type="InterPro" id="IPR036893">
    <property type="entry name" value="SBP_sf"/>
</dbReference>
<dbReference type="GO" id="GO:0008270">
    <property type="term" value="F:zinc ion binding"/>
    <property type="evidence" value="ECO:0007669"/>
    <property type="project" value="UniProtKB-KW"/>
</dbReference>
<evidence type="ECO:0000256" key="9">
    <source>
        <dbReference type="PROSITE-ProRule" id="PRU00470"/>
    </source>
</evidence>
<keyword evidence="7" id="KW-0804">Transcription</keyword>
<evidence type="ECO:0000256" key="8">
    <source>
        <dbReference type="ARBA" id="ARBA00023242"/>
    </source>
</evidence>
<dbReference type="FunFam" id="4.10.1100.10:FF:000001">
    <property type="entry name" value="Squamosa promoter-binding-like protein 14"/>
    <property type="match status" value="1"/>
</dbReference>
<dbReference type="SUPFAM" id="SSF103612">
    <property type="entry name" value="SBT domain"/>
    <property type="match status" value="1"/>
</dbReference>
<dbReference type="AlphaFoldDB" id="A0A7N0V9P3"/>
<evidence type="ECO:0000313" key="12">
    <source>
        <dbReference type="EnsemblPlants" id="Kaladp0262s0034.1.v1.1"/>
    </source>
</evidence>
<keyword evidence="5" id="KW-0805">Transcription regulation</keyword>
<dbReference type="EnsemblPlants" id="Kaladp0262s0034.1.v1.1">
    <property type="protein sequence ID" value="Kaladp0262s0034.1.v1.1"/>
    <property type="gene ID" value="Kaladp0262s0034.v1.1"/>
</dbReference>
<keyword evidence="8" id="KW-0539">Nucleus</keyword>
<accession>A0A7N0V9P3</accession>
<dbReference type="PANTHER" id="PTHR31251:SF169">
    <property type="entry name" value="SQUAMOSA PROMOTER-BINDING-LIKE PROTEIN 8"/>
    <property type="match status" value="1"/>
</dbReference>
<proteinExistence type="predicted"/>
<feature type="compositionally biased region" description="Polar residues" evidence="10">
    <location>
        <begin position="276"/>
        <end position="319"/>
    </location>
</feature>
<evidence type="ECO:0000256" key="2">
    <source>
        <dbReference type="ARBA" id="ARBA00022723"/>
    </source>
</evidence>
<evidence type="ECO:0000256" key="3">
    <source>
        <dbReference type="ARBA" id="ARBA00022771"/>
    </source>
</evidence>
<feature type="region of interest" description="Disordered" evidence="10">
    <location>
        <begin position="266"/>
        <end position="321"/>
    </location>
</feature>
<dbReference type="InterPro" id="IPR044817">
    <property type="entry name" value="SBP-like"/>
</dbReference>
<dbReference type="PROSITE" id="PS51141">
    <property type="entry name" value="ZF_SBP"/>
    <property type="match status" value="1"/>
</dbReference>
<dbReference type="Gene3D" id="4.10.1100.10">
    <property type="entry name" value="Transcription factor, SBP-box domain"/>
    <property type="match status" value="1"/>
</dbReference>
<dbReference type="Pfam" id="PF03110">
    <property type="entry name" value="SBP"/>
    <property type="match status" value="1"/>
</dbReference>
<evidence type="ECO:0000256" key="1">
    <source>
        <dbReference type="ARBA" id="ARBA00004123"/>
    </source>
</evidence>
<dbReference type="OMA" id="QIFDHNF"/>
<comment type="subcellular location">
    <subcellularLocation>
        <location evidence="1">Nucleus</location>
    </subcellularLocation>
</comment>
<evidence type="ECO:0000313" key="13">
    <source>
        <dbReference type="Proteomes" id="UP000594263"/>
    </source>
</evidence>
<evidence type="ECO:0000256" key="7">
    <source>
        <dbReference type="ARBA" id="ARBA00023163"/>
    </source>
</evidence>
<dbReference type="Proteomes" id="UP000594263">
    <property type="component" value="Unplaced"/>
</dbReference>
<evidence type="ECO:0000256" key="5">
    <source>
        <dbReference type="ARBA" id="ARBA00023015"/>
    </source>
</evidence>
<dbReference type="InterPro" id="IPR004333">
    <property type="entry name" value="SBP_dom"/>
</dbReference>
<name>A0A7N0V9P3_KALFE</name>
<keyword evidence="3 9" id="KW-0863">Zinc-finger</keyword>
<dbReference type="Gramene" id="Kaladp0262s0034.1.v1.1">
    <property type="protein sequence ID" value="Kaladp0262s0034.1.v1.1"/>
    <property type="gene ID" value="Kaladp0262s0034.v1.1"/>
</dbReference>
<reference evidence="12" key="1">
    <citation type="submission" date="2021-01" db="UniProtKB">
        <authorList>
            <consortium name="EnsemblPlants"/>
        </authorList>
    </citation>
    <scope>IDENTIFICATION</scope>
</reference>
<organism evidence="12 13">
    <name type="scientific">Kalanchoe fedtschenkoi</name>
    <name type="common">Lavender scallops</name>
    <name type="synonym">South American air plant</name>
    <dbReference type="NCBI Taxonomy" id="63787"/>
    <lineage>
        <taxon>Eukaryota</taxon>
        <taxon>Viridiplantae</taxon>
        <taxon>Streptophyta</taxon>
        <taxon>Embryophyta</taxon>
        <taxon>Tracheophyta</taxon>
        <taxon>Spermatophyta</taxon>
        <taxon>Magnoliopsida</taxon>
        <taxon>eudicotyledons</taxon>
        <taxon>Gunneridae</taxon>
        <taxon>Pentapetalae</taxon>
        <taxon>Saxifragales</taxon>
        <taxon>Crassulaceae</taxon>
        <taxon>Kalanchoe</taxon>
    </lineage>
</organism>
<feature type="domain" description="SBP-type" evidence="11">
    <location>
        <begin position="198"/>
        <end position="275"/>
    </location>
</feature>
<dbReference type="GO" id="GO:0003677">
    <property type="term" value="F:DNA binding"/>
    <property type="evidence" value="ECO:0007669"/>
    <property type="project" value="UniProtKB-KW"/>
</dbReference>
<evidence type="ECO:0000256" key="4">
    <source>
        <dbReference type="ARBA" id="ARBA00022833"/>
    </source>
</evidence>
<keyword evidence="2" id="KW-0479">Metal-binding</keyword>
<dbReference type="PANTHER" id="PTHR31251">
    <property type="entry name" value="SQUAMOSA PROMOTER-BINDING-LIKE PROTEIN 4"/>
    <property type="match status" value="1"/>
</dbReference>
<dbReference type="GO" id="GO:0005634">
    <property type="term" value="C:nucleus"/>
    <property type="evidence" value="ECO:0007669"/>
    <property type="project" value="UniProtKB-SubCell"/>
</dbReference>
<keyword evidence="4" id="KW-0862">Zinc</keyword>
<keyword evidence="6" id="KW-0238">DNA-binding</keyword>
<protein>
    <recommendedName>
        <fullName evidence="11">SBP-type domain-containing protein</fullName>
    </recommendedName>
</protein>
<sequence>MLEYEPWGNPSQMILGSAEDDPAQVVSDHHGIDIFNTNGNSSNGHHSALSLDYAQAAAATDPHHHHHQGVTFSSSPNLNAFSQHHHHHHQFFNADHQAASLNALYDPRAFPSSYAPQHHFDAALTGLNPNSAHPGGAGYFLVPKTEEGAAAGRQQGTRIGLNLGHRTYFSAQDDDFVNRLYRRSRPGGMDACGGSVNAPRCQAEGCAADLSNAKHYHRRHKVCEFHSKSATVIAGGLTQRFCQQCSRFHLLTEFDNGKRSCRKRLADHNRRRRKTPQQPSGQGQLELQKSPMDNSSSETLTKSPPESSALTHPSSSVTIAISPPRMTLECFRQRSYREMASSSSSSSVFYSN</sequence>
<keyword evidence="13" id="KW-1185">Reference proteome</keyword>
<evidence type="ECO:0000256" key="10">
    <source>
        <dbReference type="SAM" id="MobiDB-lite"/>
    </source>
</evidence>